<sequence>MNQVGTGPIFRAENGYPYMEKRQLFLRSYQFSRKKKTVGERINGTFFRVKKVICVRLRSTRKVRKMVWSRVRNGLFFASRKRRFLRLHSQNNSNNSSSERKSFLVLFF</sequence>
<comment type="caution">
    <text evidence="1">The sequence shown here is derived from an EMBL/GenBank/DDBJ whole genome shotgun (WGS) entry which is preliminary data.</text>
</comment>
<organism evidence="1 2">
    <name type="scientific">Actinidia rufa</name>
    <dbReference type="NCBI Taxonomy" id="165716"/>
    <lineage>
        <taxon>Eukaryota</taxon>
        <taxon>Viridiplantae</taxon>
        <taxon>Streptophyta</taxon>
        <taxon>Embryophyta</taxon>
        <taxon>Tracheophyta</taxon>
        <taxon>Spermatophyta</taxon>
        <taxon>Magnoliopsida</taxon>
        <taxon>eudicotyledons</taxon>
        <taxon>Gunneridae</taxon>
        <taxon>Pentapetalae</taxon>
        <taxon>asterids</taxon>
        <taxon>Ericales</taxon>
        <taxon>Actinidiaceae</taxon>
        <taxon>Actinidia</taxon>
    </lineage>
</organism>
<proteinExistence type="predicted"/>
<gene>
    <name evidence="1" type="ORF">Acr_10g0000220</name>
</gene>
<dbReference type="EMBL" id="BJWL01000010">
    <property type="protein sequence ID" value="GFY94637.1"/>
    <property type="molecule type" value="Genomic_DNA"/>
</dbReference>
<keyword evidence="2" id="KW-1185">Reference proteome</keyword>
<protein>
    <submittedName>
        <fullName evidence="1">Uncharacterized protein</fullName>
    </submittedName>
</protein>
<evidence type="ECO:0000313" key="2">
    <source>
        <dbReference type="Proteomes" id="UP000585474"/>
    </source>
</evidence>
<dbReference type="OrthoDB" id="1914706at2759"/>
<evidence type="ECO:0000313" key="1">
    <source>
        <dbReference type="EMBL" id="GFY94637.1"/>
    </source>
</evidence>
<name>A0A7J0F9S0_9ERIC</name>
<reference evidence="1 2" key="1">
    <citation type="submission" date="2019-07" db="EMBL/GenBank/DDBJ databases">
        <title>De Novo Assembly of kiwifruit Actinidia rufa.</title>
        <authorList>
            <person name="Sugita-Konishi S."/>
            <person name="Sato K."/>
            <person name="Mori E."/>
            <person name="Abe Y."/>
            <person name="Kisaki G."/>
            <person name="Hamano K."/>
            <person name="Suezawa K."/>
            <person name="Otani M."/>
            <person name="Fukuda T."/>
            <person name="Manabe T."/>
            <person name="Gomi K."/>
            <person name="Tabuchi M."/>
            <person name="Akimitsu K."/>
            <person name="Kataoka I."/>
        </authorList>
    </citation>
    <scope>NUCLEOTIDE SEQUENCE [LARGE SCALE GENOMIC DNA]</scope>
    <source>
        <strain evidence="2">cv. Fuchu</strain>
    </source>
</reference>
<accession>A0A7J0F9S0</accession>
<dbReference type="Proteomes" id="UP000585474">
    <property type="component" value="Unassembled WGS sequence"/>
</dbReference>
<dbReference type="AlphaFoldDB" id="A0A7J0F9S0"/>